<gene>
    <name evidence="3" type="ORF">GCM10023203_49240</name>
</gene>
<evidence type="ECO:0000313" key="3">
    <source>
        <dbReference type="EMBL" id="GAA4890019.1"/>
    </source>
</evidence>
<keyword evidence="1" id="KW-0479">Metal-binding</keyword>
<evidence type="ECO:0000256" key="1">
    <source>
        <dbReference type="ARBA" id="ARBA00022723"/>
    </source>
</evidence>
<dbReference type="PANTHER" id="PTHR35848">
    <property type="entry name" value="OXALATE-BINDING PROTEIN"/>
    <property type="match status" value="1"/>
</dbReference>
<name>A0ABP9EYQ7_9PSEU</name>
<dbReference type="InterPro" id="IPR011051">
    <property type="entry name" value="RmlC_Cupin_sf"/>
</dbReference>
<keyword evidence="4" id="KW-1185">Reference proteome</keyword>
<dbReference type="PANTHER" id="PTHR35848:SF6">
    <property type="entry name" value="CUPIN TYPE-2 DOMAIN-CONTAINING PROTEIN"/>
    <property type="match status" value="1"/>
</dbReference>
<organism evidence="3 4">
    <name type="scientific">Actinomycetospora straminea</name>
    <dbReference type="NCBI Taxonomy" id="663607"/>
    <lineage>
        <taxon>Bacteria</taxon>
        <taxon>Bacillati</taxon>
        <taxon>Actinomycetota</taxon>
        <taxon>Actinomycetes</taxon>
        <taxon>Pseudonocardiales</taxon>
        <taxon>Pseudonocardiaceae</taxon>
        <taxon>Actinomycetospora</taxon>
    </lineage>
</organism>
<reference evidence="4" key="1">
    <citation type="journal article" date="2019" name="Int. J. Syst. Evol. Microbiol.">
        <title>The Global Catalogue of Microorganisms (GCM) 10K type strain sequencing project: providing services to taxonomists for standard genome sequencing and annotation.</title>
        <authorList>
            <consortium name="The Broad Institute Genomics Platform"/>
            <consortium name="The Broad Institute Genome Sequencing Center for Infectious Disease"/>
            <person name="Wu L."/>
            <person name="Ma J."/>
        </authorList>
    </citation>
    <scope>NUCLEOTIDE SEQUENCE [LARGE SCALE GENOMIC DNA]</scope>
    <source>
        <strain evidence="4">JCM 17983</strain>
    </source>
</reference>
<dbReference type="InterPro" id="IPR051610">
    <property type="entry name" value="GPI/OXD"/>
</dbReference>
<dbReference type="Proteomes" id="UP001500457">
    <property type="component" value="Unassembled WGS sequence"/>
</dbReference>
<comment type="caution">
    <text evidence="3">The sequence shown here is derived from an EMBL/GenBank/DDBJ whole genome shotgun (WGS) entry which is preliminary data.</text>
</comment>
<protein>
    <recommendedName>
        <fullName evidence="2">Cupin type-2 domain-containing protein</fullName>
    </recommendedName>
</protein>
<dbReference type="Pfam" id="PF07883">
    <property type="entry name" value="Cupin_2"/>
    <property type="match status" value="1"/>
</dbReference>
<evidence type="ECO:0000259" key="2">
    <source>
        <dbReference type="Pfam" id="PF07883"/>
    </source>
</evidence>
<evidence type="ECO:0000313" key="4">
    <source>
        <dbReference type="Proteomes" id="UP001500457"/>
    </source>
</evidence>
<dbReference type="InterPro" id="IPR013096">
    <property type="entry name" value="Cupin_2"/>
</dbReference>
<accession>A0ABP9EYQ7</accession>
<dbReference type="EMBL" id="BAABHQ010000018">
    <property type="protein sequence ID" value="GAA4890019.1"/>
    <property type="molecule type" value="Genomic_DNA"/>
</dbReference>
<feature type="domain" description="Cupin type-2" evidence="2">
    <location>
        <begin position="54"/>
        <end position="126"/>
    </location>
</feature>
<dbReference type="SUPFAM" id="SSF51182">
    <property type="entry name" value="RmlC-like cupins"/>
    <property type="match status" value="1"/>
</dbReference>
<proteinExistence type="predicted"/>
<dbReference type="Gene3D" id="2.60.120.10">
    <property type="entry name" value="Jelly Rolls"/>
    <property type="match status" value="1"/>
</dbReference>
<dbReference type="InterPro" id="IPR014710">
    <property type="entry name" value="RmlC-like_jellyroll"/>
</dbReference>
<sequence>MDGPRVRTLGRMDAASIERAGEGGFPYLLHEGAAPVQAQWYFREETRLPVAVHRWVFPPGATEGNHVHPHDEPLDELYLLVTGRATMTLGERQVDMVAGDALLAPAGVEHGVRNDGPEPAAFVVVWGRPGEGFDWTPYGTGRAAEQAATT</sequence>